<name>A0ABT1XKA0_9BURK</name>
<sequence length="98" mass="10173">MNARQLIATSVLAISASFPAVVLAGGDATTHVFTEQSQRGQLTRQVVLNDYIQAVQAGEFNTVPGDASAIVQPGKSTTTRAEVLSMIKGANLNKGDAS</sequence>
<protein>
    <recommendedName>
        <fullName evidence="4">DUF4148 domain-containing protein</fullName>
    </recommendedName>
</protein>
<accession>A0ABT1XKA0</accession>
<comment type="caution">
    <text evidence="2">The sequence shown here is derived from an EMBL/GenBank/DDBJ whole genome shotgun (WGS) entry which is preliminary data.</text>
</comment>
<dbReference type="Proteomes" id="UP001165267">
    <property type="component" value="Unassembled WGS sequence"/>
</dbReference>
<evidence type="ECO:0008006" key="4">
    <source>
        <dbReference type="Google" id="ProtNLM"/>
    </source>
</evidence>
<keyword evidence="1" id="KW-0732">Signal</keyword>
<keyword evidence="3" id="KW-1185">Reference proteome</keyword>
<evidence type="ECO:0000313" key="2">
    <source>
        <dbReference type="EMBL" id="MCR2747286.1"/>
    </source>
</evidence>
<gene>
    <name evidence="2" type="ORF">NSP04_11555</name>
</gene>
<organism evidence="2 3">
    <name type="scientific">Limnobacter parvus</name>
    <dbReference type="NCBI Taxonomy" id="2939690"/>
    <lineage>
        <taxon>Bacteria</taxon>
        <taxon>Pseudomonadati</taxon>
        <taxon>Pseudomonadota</taxon>
        <taxon>Betaproteobacteria</taxon>
        <taxon>Burkholderiales</taxon>
        <taxon>Burkholderiaceae</taxon>
        <taxon>Limnobacter</taxon>
    </lineage>
</organism>
<dbReference type="RefSeq" id="WP_257512508.1">
    <property type="nucleotide sequence ID" value="NZ_JANKHG010000018.1"/>
</dbReference>
<proteinExistence type="predicted"/>
<evidence type="ECO:0000256" key="1">
    <source>
        <dbReference type="SAM" id="SignalP"/>
    </source>
</evidence>
<feature type="signal peptide" evidence="1">
    <location>
        <begin position="1"/>
        <end position="24"/>
    </location>
</feature>
<dbReference type="EMBL" id="JANKHG010000018">
    <property type="protein sequence ID" value="MCR2747286.1"/>
    <property type="molecule type" value="Genomic_DNA"/>
</dbReference>
<evidence type="ECO:0000313" key="3">
    <source>
        <dbReference type="Proteomes" id="UP001165267"/>
    </source>
</evidence>
<reference evidence="2" key="1">
    <citation type="submission" date="2022-07" db="EMBL/GenBank/DDBJ databases">
        <authorList>
            <person name="Xamxidin M."/>
        </authorList>
    </citation>
    <scope>NUCLEOTIDE SEQUENCE</scope>
    <source>
        <strain evidence="2">YS8-69</strain>
    </source>
</reference>
<feature type="chain" id="PRO_5047175478" description="DUF4148 domain-containing protein" evidence="1">
    <location>
        <begin position="25"/>
        <end position="98"/>
    </location>
</feature>